<keyword evidence="9" id="KW-0720">Serine protease</keyword>
<dbReference type="FunFam" id="2.40.10.10:FF:000068">
    <property type="entry name" value="transmembrane protease serine 2"/>
    <property type="match status" value="1"/>
</dbReference>
<comment type="catalytic activity">
    <reaction evidence="1">
        <text>Preferential cleavage: Arg-|-Xaa, Lys-|-Xaa.</text>
        <dbReference type="EC" id="3.4.21.10"/>
    </reaction>
</comment>
<evidence type="ECO:0000259" key="11">
    <source>
        <dbReference type="PROSITE" id="PS01180"/>
    </source>
</evidence>
<dbReference type="Gene3D" id="2.60.120.290">
    <property type="entry name" value="Spermadhesin, CUB domain"/>
    <property type="match status" value="2"/>
</dbReference>
<dbReference type="PANTHER" id="PTHR24252">
    <property type="entry name" value="ACROSIN-RELATED"/>
    <property type="match status" value="1"/>
</dbReference>
<dbReference type="GO" id="GO:0007340">
    <property type="term" value="P:acrosome reaction"/>
    <property type="evidence" value="ECO:0007669"/>
    <property type="project" value="TreeGrafter"/>
</dbReference>
<evidence type="ECO:0000256" key="5">
    <source>
        <dbReference type="ARBA" id="ARBA00022737"/>
    </source>
</evidence>
<feature type="signal peptide" evidence="10">
    <location>
        <begin position="1"/>
        <end position="18"/>
    </location>
</feature>
<dbReference type="SMART" id="SM00042">
    <property type="entry name" value="CUB"/>
    <property type="match status" value="2"/>
</dbReference>
<dbReference type="SUPFAM" id="SSF50494">
    <property type="entry name" value="Trypsin-like serine proteases"/>
    <property type="match status" value="1"/>
</dbReference>
<feature type="chain" id="PRO_5029869017" description="Acrosin" evidence="10">
    <location>
        <begin position="19"/>
        <end position="564"/>
    </location>
</feature>
<sequence>MHLLCLVNIWILLHNVIATDHTKLTYAEWYEKVWQKWKKNGYVTKKNFECQTKHSFGKKGIIETPNFPQHYPNNADCTWVIETPKEFTEIRVRFVQFNVENVRWSKLCIKDSLEVFQYHGLDKEKKGRYCGKQNDKEVTIYGNKAEFRFQSNGYRARRGFRIEWEAVKGCGGVIEHETNGKIVLPKYSKTEKLVHCTWEIHAPKNHNKFELDVSKLHLPHKGYGGCSKTSVEVMDANDQVLSKFCHSLNTHKTITIHGKMFRVRVKINRKTKRTVFRASWTTSSRKLPKPYTGQCGRPYMEVVPESILRDIVNNEQRHRRARRLVGGTPVSRGEWPWIVQIQTTLLTKHFSTRTVTCGGVIVSPTHILTAAHCIKRKDEEVIQHDLIFGSSFEGNTDQKTLHVDPRQITVHPKFTIDPKSGKPQNDIAIIQLKDQLKFGYDLQPVCLPSIKDKEDENCHFAGWGKTSENSLQSKTVNSIQARLWGHCDRSPSVICATYDGEKAGACKGDSGSPLVCTRKNGSKYLVGILSYGGRTCPSLVDGHMDVRYYMDWIVNVMQNKSINS</sequence>
<keyword evidence="6 8" id="KW-1015">Disulfide bond</keyword>
<dbReference type="CDD" id="cd00190">
    <property type="entry name" value="Tryp_SPc"/>
    <property type="match status" value="1"/>
</dbReference>
<evidence type="ECO:0000256" key="8">
    <source>
        <dbReference type="PROSITE-ProRule" id="PRU00059"/>
    </source>
</evidence>
<evidence type="ECO:0000256" key="9">
    <source>
        <dbReference type="RuleBase" id="RU363034"/>
    </source>
</evidence>
<feature type="domain" description="CUB" evidence="11">
    <location>
        <begin position="170"/>
        <end position="283"/>
    </location>
</feature>
<evidence type="ECO:0000256" key="3">
    <source>
        <dbReference type="ARBA" id="ARBA00017161"/>
    </source>
</evidence>
<dbReference type="OrthoDB" id="5565075at2759"/>
<dbReference type="PROSITE" id="PS00134">
    <property type="entry name" value="TRYPSIN_HIS"/>
    <property type="match status" value="1"/>
</dbReference>
<feature type="domain" description="CUB" evidence="11">
    <location>
        <begin position="50"/>
        <end position="167"/>
    </location>
</feature>
<dbReference type="InterPro" id="IPR000859">
    <property type="entry name" value="CUB_dom"/>
</dbReference>
<dbReference type="EnsemblMetazoa" id="CLYHEMT008048.1">
    <property type="protein sequence ID" value="CLYHEMP008048.1"/>
    <property type="gene ID" value="CLYHEMG008048"/>
</dbReference>
<dbReference type="InterPro" id="IPR018114">
    <property type="entry name" value="TRYPSIN_HIS"/>
</dbReference>
<dbReference type="PRINTS" id="PR00722">
    <property type="entry name" value="CHYMOTRYPSIN"/>
</dbReference>
<dbReference type="PROSITE" id="PS00135">
    <property type="entry name" value="TRYPSIN_SER"/>
    <property type="match status" value="1"/>
</dbReference>
<dbReference type="GeneID" id="136804679"/>
<organism evidence="13 14">
    <name type="scientific">Clytia hemisphaerica</name>
    <dbReference type="NCBI Taxonomy" id="252671"/>
    <lineage>
        <taxon>Eukaryota</taxon>
        <taxon>Metazoa</taxon>
        <taxon>Cnidaria</taxon>
        <taxon>Hydrozoa</taxon>
        <taxon>Hydroidolina</taxon>
        <taxon>Leptothecata</taxon>
        <taxon>Obeliida</taxon>
        <taxon>Clytiidae</taxon>
        <taxon>Clytia</taxon>
    </lineage>
</organism>
<evidence type="ECO:0000256" key="10">
    <source>
        <dbReference type="SAM" id="SignalP"/>
    </source>
</evidence>
<dbReference type="RefSeq" id="XP_066917388.1">
    <property type="nucleotide sequence ID" value="XM_067061287.1"/>
</dbReference>
<dbReference type="EC" id="3.4.21.10" evidence="2"/>
<evidence type="ECO:0000256" key="6">
    <source>
        <dbReference type="ARBA" id="ARBA00023157"/>
    </source>
</evidence>
<keyword evidence="5" id="KW-0677">Repeat</keyword>
<dbReference type="Proteomes" id="UP000594262">
    <property type="component" value="Unplaced"/>
</dbReference>
<feature type="domain" description="Peptidase S1" evidence="12">
    <location>
        <begin position="324"/>
        <end position="558"/>
    </location>
</feature>
<dbReference type="InterPro" id="IPR043504">
    <property type="entry name" value="Peptidase_S1_PA_chymotrypsin"/>
</dbReference>
<evidence type="ECO:0000256" key="4">
    <source>
        <dbReference type="ARBA" id="ARBA00022729"/>
    </source>
</evidence>
<proteinExistence type="predicted"/>
<protein>
    <recommendedName>
        <fullName evidence="3">Acrosin</fullName>
        <ecNumber evidence="2">3.4.21.10</ecNumber>
    </recommendedName>
</protein>
<dbReference type="GO" id="GO:0004252">
    <property type="term" value="F:serine-type endopeptidase activity"/>
    <property type="evidence" value="ECO:0007669"/>
    <property type="project" value="InterPro"/>
</dbReference>
<dbReference type="InterPro" id="IPR035914">
    <property type="entry name" value="Sperma_CUB_dom_sf"/>
</dbReference>
<dbReference type="PANTHER" id="PTHR24252:SF8">
    <property type="entry name" value="ACROSIN"/>
    <property type="match status" value="1"/>
</dbReference>
<evidence type="ECO:0000256" key="1">
    <source>
        <dbReference type="ARBA" id="ARBA00001656"/>
    </source>
</evidence>
<reference evidence="13" key="1">
    <citation type="submission" date="2021-01" db="UniProtKB">
        <authorList>
            <consortium name="EnsemblMetazoa"/>
        </authorList>
    </citation>
    <scope>IDENTIFICATION</scope>
</reference>
<dbReference type="InterPro" id="IPR001254">
    <property type="entry name" value="Trypsin_dom"/>
</dbReference>
<keyword evidence="9" id="KW-0378">Hydrolase</keyword>
<dbReference type="FunFam" id="2.60.120.290:FF:000003">
    <property type="entry name" value="Neuropilin"/>
    <property type="match status" value="1"/>
</dbReference>
<dbReference type="InterPro" id="IPR001314">
    <property type="entry name" value="Peptidase_S1A"/>
</dbReference>
<name>A0A7M5UYG6_9CNID</name>
<evidence type="ECO:0000256" key="2">
    <source>
        <dbReference type="ARBA" id="ARBA00012050"/>
    </source>
</evidence>
<keyword evidence="4 10" id="KW-0732">Signal</keyword>
<keyword evidence="9" id="KW-0645">Protease</keyword>
<comment type="caution">
    <text evidence="8">Lacks conserved residue(s) required for the propagation of feature annotation.</text>
</comment>
<dbReference type="SUPFAM" id="SSF49854">
    <property type="entry name" value="Spermadhesin, CUB domain"/>
    <property type="match status" value="2"/>
</dbReference>
<feature type="disulfide bond" evidence="8">
    <location>
        <begin position="50"/>
        <end position="77"/>
    </location>
</feature>
<dbReference type="GO" id="GO:0006508">
    <property type="term" value="P:proteolysis"/>
    <property type="evidence" value="ECO:0007669"/>
    <property type="project" value="UniProtKB-KW"/>
</dbReference>
<accession>A0A7M5UYG6</accession>
<dbReference type="AlphaFoldDB" id="A0A7M5UYG6"/>
<dbReference type="Gene3D" id="2.40.10.10">
    <property type="entry name" value="Trypsin-like serine proteases"/>
    <property type="match status" value="1"/>
</dbReference>
<dbReference type="Pfam" id="PF00089">
    <property type="entry name" value="Trypsin"/>
    <property type="match status" value="1"/>
</dbReference>
<dbReference type="Pfam" id="PF00431">
    <property type="entry name" value="CUB"/>
    <property type="match status" value="2"/>
</dbReference>
<evidence type="ECO:0000313" key="13">
    <source>
        <dbReference type="EnsemblMetazoa" id="CLYHEMP008048.1"/>
    </source>
</evidence>
<dbReference type="InterPro" id="IPR033116">
    <property type="entry name" value="TRYPSIN_SER"/>
</dbReference>
<evidence type="ECO:0000256" key="7">
    <source>
        <dbReference type="ARBA" id="ARBA00023180"/>
    </source>
</evidence>
<evidence type="ECO:0000313" key="14">
    <source>
        <dbReference type="Proteomes" id="UP000594262"/>
    </source>
</evidence>
<dbReference type="PROSITE" id="PS50240">
    <property type="entry name" value="TRYPSIN_DOM"/>
    <property type="match status" value="1"/>
</dbReference>
<dbReference type="InterPro" id="IPR009003">
    <property type="entry name" value="Peptidase_S1_PA"/>
</dbReference>
<dbReference type="CDD" id="cd00041">
    <property type="entry name" value="CUB"/>
    <property type="match status" value="2"/>
</dbReference>
<evidence type="ECO:0000259" key="12">
    <source>
        <dbReference type="PROSITE" id="PS50240"/>
    </source>
</evidence>
<dbReference type="SMART" id="SM00020">
    <property type="entry name" value="Tryp_SPc"/>
    <property type="match status" value="1"/>
</dbReference>
<keyword evidence="14" id="KW-1185">Reference proteome</keyword>
<keyword evidence="7" id="KW-0325">Glycoprotein</keyword>
<dbReference type="PROSITE" id="PS01180">
    <property type="entry name" value="CUB"/>
    <property type="match status" value="2"/>
</dbReference>